<proteinExistence type="predicted"/>
<organism evidence="1">
    <name type="scientific">Salix viminalis</name>
    <name type="common">Common osier</name>
    <name type="synonym">Basket willow</name>
    <dbReference type="NCBI Taxonomy" id="40686"/>
    <lineage>
        <taxon>Eukaryota</taxon>
        <taxon>Viridiplantae</taxon>
        <taxon>Streptophyta</taxon>
        <taxon>Embryophyta</taxon>
        <taxon>Tracheophyta</taxon>
        <taxon>Spermatophyta</taxon>
        <taxon>Magnoliopsida</taxon>
        <taxon>eudicotyledons</taxon>
        <taxon>Gunneridae</taxon>
        <taxon>Pentapetalae</taxon>
        <taxon>rosids</taxon>
        <taxon>fabids</taxon>
        <taxon>Malpighiales</taxon>
        <taxon>Salicaceae</taxon>
        <taxon>Saliceae</taxon>
        <taxon>Salix</taxon>
    </lineage>
</organism>
<protein>
    <submittedName>
        <fullName evidence="1">Uncharacterized protein</fullName>
    </submittedName>
</protein>
<reference evidence="1" key="1">
    <citation type="submission" date="2019-03" db="EMBL/GenBank/DDBJ databases">
        <authorList>
            <person name="Mank J."/>
            <person name="Almeida P."/>
        </authorList>
    </citation>
    <scope>NUCLEOTIDE SEQUENCE</scope>
    <source>
        <strain evidence="1">78183</strain>
    </source>
</reference>
<dbReference type="AlphaFoldDB" id="A0A6N2MBG0"/>
<dbReference type="EMBL" id="CAADRP010001741">
    <property type="protein sequence ID" value="VFU50994.1"/>
    <property type="molecule type" value="Genomic_DNA"/>
</dbReference>
<evidence type="ECO:0000313" key="1">
    <source>
        <dbReference type="EMBL" id="VFU50994.1"/>
    </source>
</evidence>
<sequence>MPMRLSLGLYAVTQSPSSTRLADPSLLNLIAFEQAGRAPGQVFSRKGDIDIEKIKQSKYFGALLQKYNIKLSNKLGRKNRAAVHQR</sequence>
<name>A0A6N2MBG0_SALVM</name>
<gene>
    <name evidence="1" type="ORF">SVIM_LOCUS341964</name>
</gene>
<accession>A0A6N2MBG0</accession>